<feature type="region of interest" description="Disordered" evidence="1">
    <location>
        <begin position="225"/>
        <end position="245"/>
    </location>
</feature>
<organism evidence="3 4">
    <name type="scientific">Ruminococcus albus (strain ATCC 27210 / DSM 20455 / JCM 14654 / NCDO 2250 / 7)</name>
    <dbReference type="NCBI Taxonomy" id="697329"/>
    <lineage>
        <taxon>Bacteria</taxon>
        <taxon>Bacillati</taxon>
        <taxon>Bacillota</taxon>
        <taxon>Clostridia</taxon>
        <taxon>Eubacteriales</taxon>
        <taxon>Oscillospiraceae</taxon>
        <taxon>Ruminococcus</taxon>
    </lineage>
</organism>
<evidence type="ECO:0000313" key="4">
    <source>
        <dbReference type="Proteomes" id="UP000006919"/>
    </source>
</evidence>
<keyword evidence="2" id="KW-0472">Membrane</keyword>
<dbReference type="KEGG" id="ral:Rumal_2593"/>
<reference evidence="3 4" key="1">
    <citation type="journal article" date="2011" name="J. Bacteriol.">
        <title>Complete genome of the cellulolytic ruminal bacterium Ruminococcus albus 7.</title>
        <authorList>
            <person name="Suen G."/>
            <person name="Stevenson D.M."/>
            <person name="Bruce D.C."/>
            <person name="Chertkov O."/>
            <person name="Copeland A."/>
            <person name="Cheng J.F."/>
            <person name="Detter C."/>
            <person name="Detter J.C."/>
            <person name="Goodwin L.A."/>
            <person name="Han C.S."/>
            <person name="Hauser L.J."/>
            <person name="Ivanova N.N."/>
            <person name="Kyrpides N.C."/>
            <person name="Land M.L."/>
            <person name="Lapidus A."/>
            <person name="Lucas S."/>
            <person name="Ovchinnikova G."/>
            <person name="Pitluck S."/>
            <person name="Tapia R."/>
            <person name="Woyke T."/>
            <person name="Boyum J."/>
            <person name="Mead D."/>
            <person name="Weimer P.J."/>
        </authorList>
    </citation>
    <scope>NUCLEOTIDE SEQUENCE [LARGE SCALE GENOMIC DNA]</scope>
    <source>
        <strain evidence="4">ATCC 27210 / DSM 20455 / JCM 14654 / NCDO 2250 / 7</strain>
    </source>
</reference>
<dbReference type="AlphaFoldDB" id="E6UFS9"/>
<accession>E6UFS9</accession>
<dbReference type="Proteomes" id="UP000006919">
    <property type="component" value="Chromosome"/>
</dbReference>
<keyword evidence="2" id="KW-0812">Transmembrane</keyword>
<name>E6UFS9_RUMA7</name>
<evidence type="ECO:0000256" key="2">
    <source>
        <dbReference type="SAM" id="Phobius"/>
    </source>
</evidence>
<feature type="region of interest" description="Disordered" evidence="1">
    <location>
        <begin position="259"/>
        <end position="288"/>
    </location>
</feature>
<evidence type="ECO:0000256" key="1">
    <source>
        <dbReference type="SAM" id="MobiDB-lite"/>
    </source>
</evidence>
<gene>
    <name evidence="3" type="ordered locus">Rumal_2593</name>
</gene>
<evidence type="ECO:0000313" key="3">
    <source>
        <dbReference type="EMBL" id="ADU23068.1"/>
    </source>
</evidence>
<protein>
    <submittedName>
        <fullName evidence="3">Uncharacterized protein</fullName>
    </submittedName>
</protein>
<dbReference type="eggNOG" id="ENOG50325ZP">
    <property type="taxonomic scope" value="Bacteria"/>
</dbReference>
<sequence precursor="true">MRTFFSRRIALLKVIAVIVGILMIVFSMGDAVKIWKKDFGKIYEMGRTDYSEDELITGKIEYVFGTVATLESTQTVYGIPVKKQLTPYYLCFVTPDKGDEYFVIVHATDKDTIKTMDSLTIHTNFVFDHPDQKVTSNTDPVYLEVKARPVPEEVMSYTMEYMKTLELSENDIKKMFADYMLEEQDFSTAKFLPLIGLVIALIPILMFIVSKKRAKSFKNSRTHYVNQGPDEYYNTPPSNTGGEPMRRYSAQAYEAHTYPGGYNSGDNASQGQETNAEMDSIDTSNLKL</sequence>
<feature type="transmembrane region" description="Helical" evidence="2">
    <location>
        <begin position="191"/>
        <end position="209"/>
    </location>
</feature>
<feature type="transmembrane region" description="Helical" evidence="2">
    <location>
        <begin position="9"/>
        <end position="29"/>
    </location>
</feature>
<dbReference type="HOGENOM" id="CLU_966072_0_0_9"/>
<dbReference type="OrthoDB" id="1817863at2"/>
<dbReference type="RefSeq" id="WP_013499196.1">
    <property type="nucleotide sequence ID" value="NC_014833.1"/>
</dbReference>
<feature type="compositionally biased region" description="Polar residues" evidence="1">
    <location>
        <begin position="264"/>
        <end position="288"/>
    </location>
</feature>
<proteinExistence type="predicted"/>
<keyword evidence="2" id="KW-1133">Transmembrane helix</keyword>
<dbReference type="EMBL" id="CP002403">
    <property type="protein sequence ID" value="ADU23068.1"/>
    <property type="molecule type" value="Genomic_DNA"/>
</dbReference>